<dbReference type="InterPro" id="IPR017871">
    <property type="entry name" value="ABC_transporter-like_CS"/>
</dbReference>
<comment type="similarity">
    <text evidence="1">Belongs to the ABC transporter superfamily.</text>
</comment>
<dbReference type="Proteomes" id="UP000284057">
    <property type="component" value="Unassembled WGS sequence"/>
</dbReference>
<dbReference type="PROSITE" id="PS00211">
    <property type="entry name" value="ABC_TRANSPORTER_1"/>
    <property type="match status" value="1"/>
</dbReference>
<dbReference type="SMART" id="SM00382">
    <property type="entry name" value="AAA"/>
    <property type="match status" value="1"/>
</dbReference>
<dbReference type="InterPro" id="IPR003593">
    <property type="entry name" value="AAA+_ATPase"/>
</dbReference>
<evidence type="ECO:0000256" key="2">
    <source>
        <dbReference type="ARBA" id="ARBA00022448"/>
    </source>
</evidence>
<dbReference type="InterPro" id="IPR050319">
    <property type="entry name" value="ABC_transp_ATP-bind"/>
</dbReference>
<keyword evidence="4 7" id="KW-0067">ATP-binding</keyword>
<dbReference type="GO" id="GO:0005524">
    <property type="term" value="F:ATP binding"/>
    <property type="evidence" value="ECO:0007669"/>
    <property type="project" value="UniProtKB-KW"/>
</dbReference>
<evidence type="ECO:0000313" key="8">
    <source>
        <dbReference type="Proteomes" id="UP000284057"/>
    </source>
</evidence>
<reference evidence="7 8" key="1">
    <citation type="submission" date="2018-09" db="EMBL/GenBank/DDBJ databases">
        <title>Isolation, diversity and antifungal activity of actinobacteria from wheat.</title>
        <authorList>
            <person name="Han C."/>
        </authorList>
    </citation>
    <scope>NUCLEOTIDE SEQUENCE [LARGE SCALE GENOMIC DNA]</scope>
    <source>
        <strain evidence="7 8">NEAU-YY265</strain>
    </source>
</reference>
<dbReference type="PROSITE" id="PS50893">
    <property type="entry name" value="ABC_TRANSPORTER_2"/>
    <property type="match status" value="1"/>
</dbReference>
<dbReference type="OrthoDB" id="5357528at2"/>
<evidence type="ECO:0000256" key="3">
    <source>
        <dbReference type="ARBA" id="ARBA00022741"/>
    </source>
</evidence>
<dbReference type="EMBL" id="QUAL01000037">
    <property type="protein sequence ID" value="RIQ34062.1"/>
    <property type="molecule type" value="Genomic_DNA"/>
</dbReference>
<feature type="domain" description="ABC transporter" evidence="6">
    <location>
        <begin position="11"/>
        <end position="256"/>
    </location>
</feature>
<evidence type="ECO:0000313" key="7">
    <source>
        <dbReference type="EMBL" id="RIQ34062.1"/>
    </source>
</evidence>
<keyword evidence="3" id="KW-0547">Nucleotide-binding</keyword>
<feature type="region of interest" description="Disordered" evidence="5">
    <location>
        <begin position="259"/>
        <end position="284"/>
    </location>
</feature>
<evidence type="ECO:0000256" key="5">
    <source>
        <dbReference type="SAM" id="MobiDB-lite"/>
    </source>
</evidence>
<dbReference type="RefSeq" id="WP_119658755.1">
    <property type="nucleotide sequence ID" value="NZ_QUAL01000037.1"/>
</dbReference>
<evidence type="ECO:0000256" key="4">
    <source>
        <dbReference type="ARBA" id="ARBA00022840"/>
    </source>
</evidence>
<accession>A0A418KV19</accession>
<dbReference type="Pfam" id="PF00005">
    <property type="entry name" value="ABC_tran"/>
    <property type="match status" value="1"/>
</dbReference>
<gene>
    <name evidence="7" type="ORF">DY240_04460</name>
</gene>
<keyword evidence="8" id="KW-1185">Reference proteome</keyword>
<organism evidence="7 8">
    <name type="scientific">Jiangella rhizosphaerae</name>
    <dbReference type="NCBI Taxonomy" id="2293569"/>
    <lineage>
        <taxon>Bacteria</taxon>
        <taxon>Bacillati</taxon>
        <taxon>Actinomycetota</taxon>
        <taxon>Actinomycetes</taxon>
        <taxon>Jiangellales</taxon>
        <taxon>Jiangellaceae</taxon>
        <taxon>Jiangella</taxon>
    </lineage>
</organism>
<dbReference type="InterPro" id="IPR027417">
    <property type="entry name" value="P-loop_NTPase"/>
</dbReference>
<proteinExistence type="inferred from homology"/>
<keyword evidence="2" id="KW-0813">Transport</keyword>
<dbReference type="SUPFAM" id="SSF52540">
    <property type="entry name" value="P-loop containing nucleoside triphosphate hydrolases"/>
    <property type="match status" value="1"/>
</dbReference>
<dbReference type="Gene3D" id="3.40.50.300">
    <property type="entry name" value="P-loop containing nucleotide triphosphate hydrolases"/>
    <property type="match status" value="1"/>
</dbReference>
<feature type="compositionally biased region" description="Pro residues" evidence="5">
    <location>
        <begin position="266"/>
        <end position="276"/>
    </location>
</feature>
<dbReference type="CDD" id="cd03257">
    <property type="entry name" value="ABC_NikE_OppD_transporters"/>
    <property type="match status" value="1"/>
</dbReference>
<dbReference type="PANTHER" id="PTHR43776">
    <property type="entry name" value="TRANSPORT ATP-BINDING PROTEIN"/>
    <property type="match status" value="1"/>
</dbReference>
<comment type="caution">
    <text evidence="7">The sequence shown here is derived from an EMBL/GenBank/DDBJ whole genome shotgun (WGS) entry which is preliminary data.</text>
</comment>
<evidence type="ECO:0000259" key="6">
    <source>
        <dbReference type="PROSITE" id="PS50893"/>
    </source>
</evidence>
<dbReference type="AlphaFoldDB" id="A0A418KV19"/>
<dbReference type="GO" id="GO:0055085">
    <property type="term" value="P:transmembrane transport"/>
    <property type="evidence" value="ECO:0007669"/>
    <property type="project" value="UniProtKB-ARBA"/>
</dbReference>
<evidence type="ECO:0000256" key="1">
    <source>
        <dbReference type="ARBA" id="ARBA00005417"/>
    </source>
</evidence>
<dbReference type="InterPro" id="IPR003439">
    <property type="entry name" value="ABC_transporter-like_ATP-bd"/>
</dbReference>
<dbReference type="GO" id="GO:0016887">
    <property type="term" value="F:ATP hydrolysis activity"/>
    <property type="evidence" value="ECO:0007669"/>
    <property type="project" value="InterPro"/>
</dbReference>
<protein>
    <submittedName>
        <fullName evidence="7">ABC transporter ATP-binding protein</fullName>
    </submittedName>
</protein>
<sequence length="284" mass="30547">MTNETTAEPVLELRGVSKQYRRRGSVTHVTAVDGVDLTIRRGESFALVGESGSGKSTLAKLALCLERPDAGQILLRGRDLTGLRVSKLRGVRTAMQPIFQDASASFNPRRSVQSALFQALGRLRTTAERRAHAADLLERVGLRPAASFLDRLPHELSGGQRQRLAIARALAADPVLVVADEPLSGADVSVRGQVMNLLADLQAERDLAYLFITHDVSLARSFADRVGVMHHGRLVEVGTPEAVLDTPSDPYTKRLVDAVPDIEGPEPAPAYDPAPADPAGQGRT</sequence>
<name>A0A418KV19_9ACTN</name>
<dbReference type="PANTHER" id="PTHR43776:SF7">
    <property type="entry name" value="D,D-DIPEPTIDE TRANSPORT ATP-BINDING PROTEIN DDPF-RELATED"/>
    <property type="match status" value="1"/>
</dbReference>